<gene>
    <name evidence="2" type="ORF">CLCY_3c00860</name>
</gene>
<dbReference type="Proteomes" id="UP000036756">
    <property type="component" value="Unassembled WGS sequence"/>
</dbReference>
<proteinExistence type="predicted"/>
<organism evidence="2 3">
    <name type="scientific">Clostridium cylindrosporum DSM 605</name>
    <dbReference type="NCBI Taxonomy" id="1121307"/>
    <lineage>
        <taxon>Bacteria</taxon>
        <taxon>Bacillati</taxon>
        <taxon>Bacillota</taxon>
        <taxon>Clostridia</taxon>
        <taxon>Eubacteriales</taxon>
        <taxon>Clostridiaceae</taxon>
        <taxon>Clostridium</taxon>
    </lineage>
</organism>
<evidence type="ECO:0000313" key="2">
    <source>
        <dbReference type="EMBL" id="KMT21819.1"/>
    </source>
</evidence>
<accession>A0A0J8DBZ2</accession>
<sequence>MDFDINDHNDIEKFLKIYRKCVDNQLQLGIENCRITALVDSNDLEKLIRIYREIVDRQVQLKINNYKVSDINEVLINYTFYTYNESIGKRIANNMSYMYNTSSNIVYIFNYTKSGVEVIVGLENNYILKNEEPYKDISYIKNRITDFNSVSGFIGNDSANYTSQDLSGFTGFFNKVDDYNYMVIFILEPLTQRYIEHKICELEHLRDKLFPFKAYQINFLDQLGLDKTELIDIDLTVGSIDGTSLTSTNGSTSTTQGFTPDENPLNQDKYKEATERFKKEKKKLKNKYKKYKDKNINKYKEYKDKYDAKVKDKPQPPILTRILGDNTSLSDGIRTDITRAVSIEKSFTIANRNTLTKGTMTSFERIKISKIIDLLDKEIERLQNINSYGAWTLGAYILSEAEDIQYLSNILYKNSIEECYPVQEVNYNIWYENLNGLYNYLTNFMNPYFNLRNLNTYEGLMSNIITYTSSLGTNDLEAFLSK</sequence>
<name>A0A0J8DBZ2_CLOCY</name>
<evidence type="ECO:0000256" key="1">
    <source>
        <dbReference type="SAM" id="Coils"/>
    </source>
</evidence>
<dbReference type="PATRIC" id="fig|1121307.3.peg.1440"/>
<dbReference type="EMBL" id="LFVU01000026">
    <property type="protein sequence ID" value="KMT21819.1"/>
    <property type="molecule type" value="Genomic_DNA"/>
</dbReference>
<feature type="coiled-coil region" evidence="1">
    <location>
        <begin position="267"/>
        <end position="301"/>
    </location>
</feature>
<protein>
    <submittedName>
        <fullName evidence="2">Uncharacterized protein</fullName>
    </submittedName>
</protein>
<comment type="caution">
    <text evidence="2">The sequence shown here is derived from an EMBL/GenBank/DDBJ whole genome shotgun (WGS) entry which is preliminary data.</text>
</comment>
<keyword evidence="1" id="KW-0175">Coiled coil</keyword>
<keyword evidence="3" id="KW-1185">Reference proteome</keyword>
<dbReference type="RefSeq" id="WP_048570475.1">
    <property type="nucleotide sequence ID" value="NZ_LFVU01000026.1"/>
</dbReference>
<evidence type="ECO:0000313" key="3">
    <source>
        <dbReference type="Proteomes" id="UP000036756"/>
    </source>
</evidence>
<reference evidence="2 3" key="1">
    <citation type="submission" date="2015-06" db="EMBL/GenBank/DDBJ databases">
        <title>Draft genome sequence of the purine-degrading Clostridium cylindrosporum HC-1 (DSM 605).</title>
        <authorList>
            <person name="Poehlein A."/>
            <person name="Schiel-Bengelsdorf B."/>
            <person name="Bengelsdorf F."/>
            <person name="Daniel R."/>
            <person name="Duerre P."/>
        </authorList>
    </citation>
    <scope>NUCLEOTIDE SEQUENCE [LARGE SCALE GENOMIC DNA]</scope>
    <source>
        <strain evidence="2 3">DSM 605</strain>
    </source>
</reference>
<dbReference type="AlphaFoldDB" id="A0A0J8DBZ2"/>